<feature type="domain" description="Calcineurin-like phosphoesterase" evidence="1">
    <location>
        <begin position="3"/>
        <end position="195"/>
    </location>
</feature>
<dbReference type="GO" id="GO:0016787">
    <property type="term" value="F:hydrolase activity"/>
    <property type="evidence" value="ECO:0007669"/>
    <property type="project" value="InterPro"/>
</dbReference>
<dbReference type="Proteomes" id="UP000432715">
    <property type="component" value="Unassembled WGS sequence"/>
</dbReference>
<dbReference type="Gene3D" id="3.60.21.10">
    <property type="match status" value="1"/>
</dbReference>
<dbReference type="PIRSF" id="PIRSF033094">
    <property type="entry name" value="Pesterase_CT488"/>
    <property type="match status" value="1"/>
</dbReference>
<dbReference type="OrthoDB" id="8610138at2"/>
<dbReference type="PANTHER" id="PTHR31302">
    <property type="entry name" value="TRANSMEMBRANE PROTEIN WITH METALLOPHOSPHOESTERASE DOMAIN-RELATED"/>
    <property type="match status" value="1"/>
</dbReference>
<reference evidence="2 3" key="1">
    <citation type="submission" date="2019-10" db="EMBL/GenBank/DDBJ databases">
        <title>Alkaliphilus serpentinus sp. nov. and Alkaliphilus pronyensis sp. nov., two novel anaerobic alkaliphilic species isolated from the serpentinized-hosted hydrothermal field of the Prony Bay (New Caledonia).</title>
        <authorList>
            <person name="Postec A."/>
        </authorList>
    </citation>
    <scope>NUCLEOTIDE SEQUENCE [LARGE SCALE GENOMIC DNA]</scope>
    <source>
        <strain evidence="2 3">LacV</strain>
    </source>
</reference>
<evidence type="ECO:0000313" key="3">
    <source>
        <dbReference type="Proteomes" id="UP000432715"/>
    </source>
</evidence>
<dbReference type="RefSeq" id="WP_151861974.1">
    <property type="nucleotide sequence ID" value="NZ_WBZC01000056.1"/>
</dbReference>
<evidence type="ECO:0000313" key="2">
    <source>
        <dbReference type="EMBL" id="KAB3531627.1"/>
    </source>
</evidence>
<dbReference type="InterPro" id="IPR051158">
    <property type="entry name" value="Metallophosphoesterase_sf"/>
</dbReference>
<dbReference type="Pfam" id="PF00149">
    <property type="entry name" value="Metallophos"/>
    <property type="match status" value="1"/>
</dbReference>
<dbReference type="EMBL" id="WBZC01000056">
    <property type="protein sequence ID" value="KAB3531627.1"/>
    <property type="molecule type" value="Genomic_DNA"/>
</dbReference>
<gene>
    <name evidence="2" type="ORF">F8154_12595</name>
</gene>
<comment type="caution">
    <text evidence="2">The sequence shown here is derived from an EMBL/GenBank/DDBJ whole genome shotgun (WGS) entry which is preliminary data.</text>
</comment>
<organism evidence="2 3">
    <name type="scientific">Alkaliphilus pronyensis</name>
    <dbReference type="NCBI Taxonomy" id="1482732"/>
    <lineage>
        <taxon>Bacteria</taxon>
        <taxon>Bacillati</taxon>
        <taxon>Bacillota</taxon>
        <taxon>Clostridia</taxon>
        <taxon>Peptostreptococcales</taxon>
        <taxon>Natronincolaceae</taxon>
        <taxon>Alkaliphilus</taxon>
    </lineage>
</organism>
<evidence type="ECO:0000259" key="1">
    <source>
        <dbReference type="Pfam" id="PF00149"/>
    </source>
</evidence>
<dbReference type="InterPro" id="IPR014578">
    <property type="entry name" value="Pesterase_CT488"/>
</dbReference>
<keyword evidence="3" id="KW-1185">Reference proteome</keyword>
<name>A0A6I0F2C1_9FIRM</name>
<dbReference type="PANTHER" id="PTHR31302:SF22">
    <property type="entry name" value="PHOSPHOESTERASE"/>
    <property type="match status" value="1"/>
</dbReference>
<dbReference type="InterPro" id="IPR029052">
    <property type="entry name" value="Metallo-depent_PP-like"/>
</dbReference>
<proteinExistence type="predicted"/>
<dbReference type="AlphaFoldDB" id="A0A6I0F2C1"/>
<dbReference type="InterPro" id="IPR004843">
    <property type="entry name" value="Calcineurin-like_PHP"/>
</dbReference>
<accession>A0A6I0F2C1</accession>
<dbReference type="SUPFAM" id="SSF56300">
    <property type="entry name" value="Metallo-dependent phosphatases"/>
    <property type="match status" value="1"/>
</dbReference>
<protein>
    <submittedName>
        <fullName evidence="2">Serine/threonine protein phosphatase</fullName>
    </submittedName>
</protein>
<sequence>MALYAIADLHLSNSTDKPMDIFGSHWFLHHEKIKENWCNNVAIEDTVLIAGDISWAMNIEAAKADLNWINQLPGKKILIKGNHDFWWSSITSLNSLYEDIHFLQNNFYTYEDYAICGTRGWLSPNKTKFTQQDEKIYQREVHRLILSLEAAKKEGYSKIIVMLHYPPTNEDFEASLFTKTLEEYNVERVIYGHLHGVDSFKAGLQGIHRGVEYHLVSCDYLDFKLLKLISL</sequence>